<sequence>MVVPRKHSNLVDSTVERCHRMVHLPVALSAGKEREAERRIEDWEIEVPEVVHKETENEAAEPRVFSGTPLLLLSPTATMVYERNGRMGSCWQGFNARTWVVPDRYVLTRVIRARGATYS</sequence>
<dbReference type="RefSeq" id="XP_033347188.1">
    <property type="nucleotide sequence ID" value="XM_033491297.1"/>
</dbReference>
<dbReference type="Proteomes" id="UP000504631">
    <property type="component" value="Unplaced"/>
</dbReference>
<name>A0A6J3K267_9HYME</name>
<organism evidence="1 2">
    <name type="scientific">Bombus vosnesenskii</name>
    <dbReference type="NCBI Taxonomy" id="207650"/>
    <lineage>
        <taxon>Eukaryota</taxon>
        <taxon>Metazoa</taxon>
        <taxon>Ecdysozoa</taxon>
        <taxon>Arthropoda</taxon>
        <taxon>Hexapoda</taxon>
        <taxon>Insecta</taxon>
        <taxon>Pterygota</taxon>
        <taxon>Neoptera</taxon>
        <taxon>Endopterygota</taxon>
        <taxon>Hymenoptera</taxon>
        <taxon>Apocrita</taxon>
        <taxon>Aculeata</taxon>
        <taxon>Apoidea</taxon>
        <taxon>Anthophila</taxon>
        <taxon>Apidae</taxon>
        <taxon>Bombus</taxon>
        <taxon>Pyrobombus</taxon>
    </lineage>
</organism>
<dbReference type="KEGG" id="bvk:117232124"/>
<proteinExistence type="predicted"/>
<keyword evidence="1" id="KW-1185">Reference proteome</keyword>
<protein>
    <submittedName>
        <fullName evidence="2">Uncharacterized protein LOC117232124</fullName>
    </submittedName>
</protein>
<dbReference type="AlphaFoldDB" id="A0A6J3K267"/>
<reference evidence="2" key="1">
    <citation type="submission" date="2025-08" db="UniProtKB">
        <authorList>
            <consortium name="RefSeq"/>
        </authorList>
    </citation>
    <scope>IDENTIFICATION</scope>
    <source>
        <tissue evidence="2">Muscle</tissue>
    </source>
</reference>
<gene>
    <name evidence="2" type="primary">LOC117232124</name>
</gene>
<dbReference type="GeneID" id="117232124"/>
<evidence type="ECO:0000313" key="2">
    <source>
        <dbReference type="RefSeq" id="XP_033347188.1"/>
    </source>
</evidence>
<accession>A0A6J3K267</accession>
<evidence type="ECO:0000313" key="1">
    <source>
        <dbReference type="Proteomes" id="UP000504631"/>
    </source>
</evidence>